<accession>A0A2G3AHW1</accession>
<evidence type="ECO:0000313" key="2">
    <source>
        <dbReference type="EMBL" id="PHT93814.1"/>
    </source>
</evidence>
<dbReference type="InterPro" id="IPR032675">
    <property type="entry name" value="LRR_dom_sf"/>
</dbReference>
<gene>
    <name evidence="2" type="ORF">T459_01696</name>
</gene>
<dbReference type="Gene3D" id="3.80.10.10">
    <property type="entry name" value="Ribonuclease Inhibitor"/>
    <property type="match status" value="1"/>
</dbReference>
<evidence type="ECO:0000313" key="3">
    <source>
        <dbReference type="Proteomes" id="UP000222542"/>
    </source>
</evidence>
<reference evidence="2 3" key="1">
    <citation type="journal article" date="2014" name="Nat. Genet.">
        <title>Genome sequence of the hot pepper provides insights into the evolution of pungency in Capsicum species.</title>
        <authorList>
            <person name="Kim S."/>
            <person name="Park M."/>
            <person name="Yeom S.I."/>
            <person name="Kim Y.M."/>
            <person name="Lee J.M."/>
            <person name="Lee H.A."/>
            <person name="Seo E."/>
            <person name="Choi J."/>
            <person name="Cheong K."/>
            <person name="Kim K.T."/>
            <person name="Jung K."/>
            <person name="Lee G.W."/>
            <person name="Oh S.K."/>
            <person name="Bae C."/>
            <person name="Kim S.B."/>
            <person name="Lee H.Y."/>
            <person name="Kim S.Y."/>
            <person name="Kim M.S."/>
            <person name="Kang B.C."/>
            <person name="Jo Y.D."/>
            <person name="Yang H.B."/>
            <person name="Jeong H.J."/>
            <person name="Kang W.H."/>
            <person name="Kwon J.K."/>
            <person name="Shin C."/>
            <person name="Lim J.Y."/>
            <person name="Park J.H."/>
            <person name="Huh J.H."/>
            <person name="Kim J.S."/>
            <person name="Kim B.D."/>
            <person name="Cohen O."/>
            <person name="Paran I."/>
            <person name="Suh M.C."/>
            <person name="Lee S.B."/>
            <person name="Kim Y.K."/>
            <person name="Shin Y."/>
            <person name="Noh S.J."/>
            <person name="Park J."/>
            <person name="Seo Y.S."/>
            <person name="Kwon S.Y."/>
            <person name="Kim H.A."/>
            <person name="Park J.M."/>
            <person name="Kim H.J."/>
            <person name="Choi S.B."/>
            <person name="Bosland P.W."/>
            <person name="Reeves G."/>
            <person name="Jo S.H."/>
            <person name="Lee B.W."/>
            <person name="Cho H.T."/>
            <person name="Choi H.S."/>
            <person name="Lee M.S."/>
            <person name="Yu Y."/>
            <person name="Do Choi Y."/>
            <person name="Park B.S."/>
            <person name="van Deynze A."/>
            <person name="Ashrafi H."/>
            <person name="Hill T."/>
            <person name="Kim W.T."/>
            <person name="Pai H.S."/>
            <person name="Ahn H.K."/>
            <person name="Yeam I."/>
            <person name="Giovannoni J.J."/>
            <person name="Rose J.K."/>
            <person name="Sorensen I."/>
            <person name="Lee S.J."/>
            <person name="Kim R.W."/>
            <person name="Choi I.Y."/>
            <person name="Choi B.S."/>
            <person name="Lim J.S."/>
            <person name="Lee Y.H."/>
            <person name="Choi D."/>
        </authorList>
    </citation>
    <scope>NUCLEOTIDE SEQUENCE [LARGE SCALE GENOMIC DNA]</scope>
    <source>
        <strain evidence="3">cv. CM334</strain>
    </source>
</reference>
<feature type="domain" description="F-box associated beta-propeller type 3" evidence="1">
    <location>
        <begin position="220"/>
        <end position="373"/>
    </location>
</feature>
<protein>
    <recommendedName>
        <fullName evidence="1">F-box associated beta-propeller type 3 domain-containing protein</fullName>
    </recommendedName>
</protein>
<dbReference type="InterPro" id="IPR017451">
    <property type="entry name" value="F-box-assoc_interact_dom"/>
</dbReference>
<keyword evidence="3" id="KW-1185">Reference proteome</keyword>
<dbReference type="SUPFAM" id="SSF52058">
    <property type="entry name" value="L domain-like"/>
    <property type="match status" value="1"/>
</dbReference>
<dbReference type="PANTHER" id="PTHR31111">
    <property type="entry name" value="BNAA05G37150D PROTEIN-RELATED"/>
    <property type="match status" value="1"/>
</dbReference>
<dbReference type="Gramene" id="PHT93814">
    <property type="protein sequence ID" value="PHT93814"/>
    <property type="gene ID" value="T459_01696"/>
</dbReference>
<dbReference type="Pfam" id="PF08268">
    <property type="entry name" value="FBA_3"/>
    <property type="match status" value="1"/>
</dbReference>
<comment type="caution">
    <text evidence="2">The sequence shown here is derived from an EMBL/GenBank/DDBJ whole genome shotgun (WGS) entry which is preliminary data.</text>
</comment>
<proteinExistence type="predicted"/>
<dbReference type="InterPro" id="IPR013187">
    <property type="entry name" value="F-box-assoc_dom_typ3"/>
</dbReference>
<reference evidence="2 3" key="2">
    <citation type="journal article" date="2017" name="Genome Biol.">
        <title>New reference genome sequences of hot pepper reveal the massive evolution of plant disease-resistance genes by retroduplication.</title>
        <authorList>
            <person name="Kim S."/>
            <person name="Park J."/>
            <person name="Yeom S.I."/>
            <person name="Kim Y.M."/>
            <person name="Seo E."/>
            <person name="Kim K.T."/>
            <person name="Kim M.S."/>
            <person name="Lee J.M."/>
            <person name="Cheong K."/>
            <person name="Shin H.S."/>
            <person name="Kim S.B."/>
            <person name="Han K."/>
            <person name="Lee J."/>
            <person name="Park M."/>
            <person name="Lee H.A."/>
            <person name="Lee H.Y."/>
            <person name="Lee Y."/>
            <person name="Oh S."/>
            <person name="Lee J.H."/>
            <person name="Choi E."/>
            <person name="Choi E."/>
            <person name="Lee S.E."/>
            <person name="Jeon J."/>
            <person name="Kim H."/>
            <person name="Choi G."/>
            <person name="Song H."/>
            <person name="Lee J."/>
            <person name="Lee S.C."/>
            <person name="Kwon J.K."/>
            <person name="Lee H.Y."/>
            <person name="Koo N."/>
            <person name="Hong Y."/>
            <person name="Kim R.W."/>
            <person name="Kang W.H."/>
            <person name="Huh J.H."/>
            <person name="Kang B.C."/>
            <person name="Yang T.J."/>
            <person name="Lee Y.H."/>
            <person name="Bennetzen J.L."/>
            <person name="Choi D."/>
        </authorList>
    </citation>
    <scope>NUCLEOTIDE SEQUENCE [LARGE SCALE GENOMIC DNA]</scope>
    <source>
        <strain evidence="3">cv. CM334</strain>
    </source>
</reference>
<organism evidence="2 3">
    <name type="scientific">Capsicum annuum</name>
    <name type="common">Capsicum pepper</name>
    <dbReference type="NCBI Taxonomy" id="4072"/>
    <lineage>
        <taxon>Eukaryota</taxon>
        <taxon>Viridiplantae</taxon>
        <taxon>Streptophyta</taxon>
        <taxon>Embryophyta</taxon>
        <taxon>Tracheophyta</taxon>
        <taxon>Spermatophyta</taxon>
        <taxon>Magnoliopsida</taxon>
        <taxon>eudicotyledons</taxon>
        <taxon>Gunneridae</taxon>
        <taxon>Pentapetalae</taxon>
        <taxon>asterids</taxon>
        <taxon>lamiids</taxon>
        <taxon>Solanales</taxon>
        <taxon>Solanaceae</taxon>
        <taxon>Solanoideae</taxon>
        <taxon>Capsiceae</taxon>
        <taxon>Capsicum</taxon>
    </lineage>
</organism>
<name>A0A2G3AHW1_CAPAN</name>
<dbReference type="Proteomes" id="UP000222542">
    <property type="component" value="Unassembled WGS sequence"/>
</dbReference>
<sequence length="537" mass="60730">MVMQRGDIALPPRMGPRNWRDMPISRTLSGIGQLGIWPSPRCANIVEGHWKSTNVEVIATYDSKTFANMVFVLVEINGEWEEIKDCFKVFEKGVIMLQESTFKLLDLGKSTSTDIGMVRLELDGFKTKSIKEINPSIPEEIIFEIVSWLPAKSLMHFKCDARFCNSIASESDFVDIHRCRSMTRPGGTKFLLHGIGVYCSGEERKYDKNNVSTLHIESFNELYHHCRFNCDNYINGVICMIANHNGLAIAAFDVKPEKFKIIALWNASPWKYNYELIDVKGKLEVVDYAEGVIGYFDLWILEQTQKRECGGYIIPFPSIWKDIQYSIRPSFASHDGEIVVVMNLRSGALCCVCYDITRKSWRELEIKGLPKELSIEGIFSYVESVIPFGSLISPKIGEFSSLTHLYMSGSGFTVNDILPESVFHLPNLESLILSSNPQLTVRFPSTKWNSGASLVNLYLDGVNATGNIPESFSHLTSLLDLKISSSNLPGPIPLWNLTNIEYLDLGNNHLEGPISQFLRFENIWELSLGNNKHIWPT</sequence>
<evidence type="ECO:0000259" key="1">
    <source>
        <dbReference type="Pfam" id="PF08268"/>
    </source>
</evidence>
<dbReference type="InterPro" id="IPR036047">
    <property type="entry name" value="F-box-like_dom_sf"/>
</dbReference>
<dbReference type="EMBL" id="AYRZ02000001">
    <property type="protein sequence ID" value="PHT93814.1"/>
    <property type="molecule type" value="Genomic_DNA"/>
</dbReference>
<dbReference type="PANTHER" id="PTHR31111:SF127">
    <property type="entry name" value="F-BOX ASSOCIATED DOMAIN-CONTAINING PROTEIN"/>
    <property type="match status" value="1"/>
</dbReference>
<dbReference type="SUPFAM" id="SSF81383">
    <property type="entry name" value="F-box domain"/>
    <property type="match status" value="1"/>
</dbReference>
<dbReference type="NCBIfam" id="TIGR01640">
    <property type="entry name" value="F_box_assoc_1"/>
    <property type="match status" value="1"/>
</dbReference>
<dbReference type="AlphaFoldDB" id="A0A2G3AHW1"/>